<dbReference type="InterPro" id="IPR003660">
    <property type="entry name" value="HAMP_dom"/>
</dbReference>
<dbReference type="CDD" id="cd11386">
    <property type="entry name" value="MCP_signal"/>
    <property type="match status" value="1"/>
</dbReference>
<dbReference type="PROSITE" id="PS50111">
    <property type="entry name" value="CHEMOTAXIS_TRANSDUC_2"/>
    <property type="match status" value="1"/>
</dbReference>
<dbReference type="SMART" id="SM00304">
    <property type="entry name" value="HAMP"/>
    <property type="match status" value="1"/>
</dbReference>
<keyword evidence="11" id="KW-1185">Reference proteome</keyword>
<dbReference type="Gene3D" id="6.10.340.10">
    <property type="match status" value="1"/>
</dbReference>
<evidence type="ECO:0008006" key="12">
    <source>
        <dbReference type="Google" id="ProtNLM"/>
    </source>
</evidence>
<gene>
    <name evidence="10" type="ORF">J41TS4_10290</name>
</gene>
<name>A0A919XXS2_9BACL</name>
<dbReference type="GO" id="GO:0007165">
    <property type="term" value="P:signal transduction"/>
    <property type="evidence" value="ECO:0007669"/>
    <property type="project" value="UniProtKB-KW"/>
</dbReference>
<evidence type="ECO:0000259" key="8">
    <source>
        <dbReference type="PROSITE" id="PS50111"/>
    </source>
</evidence>
<keyword evidence="3 7" id="KW-0472">Membrane</keyword>
<dbReference type="PANTHER" id="PTHR32089">
    <property type="entry name" value="METHYL-ACCEPTING CHEMOTAXIS PROTEIN MCPB"/>
    <property type="match status" value="1"/>
</dbReference>
<dbReference type="PANTHER" id="PTHR32089:SF112">
    <property type="entry name" value="LYSOZYME-LIKE PROTEIN-RELATED"/>
    <property type="match status" value="1"/>
</dbReference>
<evidence type="ECO:0000256" key="3">
    <source>
        <dbReference type="ARBA" id="ARBA00023136"/>
    </source>
</evidence>
<evidence type="ECO:0000256" key="1">
    <source>
        <dbReference type="ARBA" id="ARBA00004236"/>
    </source>
</evidence>
<evidence type="ECO:0000313" key="10">
    <source>
        <dbReference type="EMBL" id="GIO41271.1"/>
    </source>
</evidence>
<dbReference type="SMART" id="SM00283">
    <property type="entry name" value="MA"/>
    <property type="match status" value="1"/>
</dbReference>
<keyword evidence="7" id="KW-1133">Transmembrane helix</keyword>
<comment type="similarity">
    <text evidence="5">Belongs to the methyl-accepting chemotaxis (MCP) protein family.</text>
</comment>
<sequence>MLHSLKWKLIVFFASLLLISGAVLTYTVYNSSEKLLLNSIGTQALKVAEHAAAMVETEQYKTIADEGESAVYYRTLREQMSAVREANGLDYLYIMHRRDTGGSYEYYYVVDGAALDAPDEEVSGFGEAETESYPSLEAVYDSKQPQLGEMTSSEEYGETMTSYVPILDANGEILGVMSADYNASEAYALLHNTRSRIIWISVGILAVALILTLLMARSLVNPLIRMKRDMHKVQTGELGVKTEVLGKGEIADLGQSFNRMSEDLSSMILGIKDSSGMIGDSAQVLFNNVGKSRKLGESIYSLSVEVSEGADIQRKAAEDTSRAMDEVGSGVQRVAASSALVAESSAKAASMAEQGSIAVKHTVKQMDKIHNATKRVVEDIDAVAEKSEEMSEIIEAIQDISAQTNLLALNASIEAARAGEHGRGFAVVADQIRKLANQSGNSTLRIAELINETIQGVERAVEAARQEYIEVEAGRSVAQAAGEAFQLIQQEVNVVAGEAQEFTAVAEEIAAAAEEVAASVEEISRLSGRAFSSAEQMTSAVAEQDQAGEATWSSLTELQEKGKQLEQLTERFKA</sequence>
<comment type="subcellular location">
    <subcellularLocation>
        <location evidence="1">Cell membrane</location>
    </subcellularLocation>
</comment>
<protein>
    <recommendedName>
        <fullName evidence="12">Methyl-accepting chemotaxis protein</fullName>
    </recommendedName>
</protein>
<dbReference type="SUPFAM" id="SSF58104">
    <property type="entry name" value="Methyl-accepting chemotaxis protein (MCP) signaling domain"/>
    <property type="match status" value="1"/>
</dbReference>
<evidence type="ECO:0000313" key="11">
    <source>
        <dbReference type="Proteomes" id="UP000678895"/>
    </source>
</evidence>
<dbReference type="GO" id="GO:0005886">
    <property type="term" value="C:plasma membrane"/>
    <property type="evidence" value="ECO:0007669"/>
    <property type="project" value="UniProtKB-SubCell"/>
</dbReference>
<accession>A0A919XXS2</accession>
<dbReference type="Gene3D" id="1.10.287.950">
    <property type="entry name" value="Methyl-accepting chemotaxis protein"/>
    <property type="match status" value="1"/>
</dbReference>
<evidence type="ECO:0000256" key="5">
    <source>
        <dbReference type="ARBA" id="ARBA00029447"/>
    </source>
</evidence>
<dbReference type="CDD" id="cd06225">
    <property type="entry name" value="HAMP"/>
    <property type="match status" value="1"/>
</dbReference>
<feature type="transmembrane region" description="Helical" evidence="7">
    <location>
        <begin position="197"/>
        <end position="220"/>
    </location>
</feature>
<dbReference type="InterPro" id="IPR029151">
    <property type="entry name" value="Sensor-like_sf"/>
</dbReference>
<feature type="domain" description="Methyl-accepting transducer" evidence="8">
    <location>
        <begin position="288"/>
        <end position="524"/>
    </location>
</feature>
<dbReference type="Proteomes" id="UP000678895">
    <property type="component" value="Unassembled WGS sequence"/>
</dbReference>
<dbReference type="PROSITE" id="PS50885">
    <property type="entry name" value="HAMP"/>
    <property type="match status" value="1"/>
</dbReference>
<feature type="domain" description="HAMP" evidence="9">
    <location>
        <begin position="217"/>
        <end position="269"/>
    </location>
</feature>
<evidence type="ECO:0000256" key="6">
    <source>
        <dbReference type="PROSITE-ProRule" id="PRU00284"/>
    </source>
</evidence>
<reference evidence="10" key="1">
    <citation type="submission" date="2021-03" db="EMBL/GenBank/DDBJ databases">
        <title>Antimicrobial resistance genes in bacteria isolated from Japanese honey, and their potential for conferring macrolide and lincosamide resistance in the American foulbrood pathogen Paenibacillus larvae.</title>
        <authorList>
            <person name="Okamoto M."/>
            <person name="Kumagai M."/>
            <person name="Kanamori H."/>
            <person name="Takamatsu D."/>
        </authorList>
    </citation>
    <scope>NUCLEOTIDE SEQUENCE</scope>
    <source>
        <strain evidence="10">J41TS4</strain>
    </source>
</reference>
<dbReference type="InterPro" id="IPR004089">
    <property type="entry name" value="MCPsignal_dom"/>
</dbReference>
<proteinExistence type="inferred from homology"/>
<dbReference type="SUPFAM" id="SSF103190">
    <property type="entry name" value="Sensory domain-like"/>
    <property type="match status" value="1"/>
</dbReference>
<keyword evidence="7" id="KW-0812">Transmembrane</keyword>
<comment type="caution">
    <text evidence="10">The sequence shown here is derived from an EMBL/GenBank/DDBJ whole genome shotgun (WGS) entry which is preliminary data.</text>
</comment>
<keyword evidence="2" id="KW-1003">Cell membrane</keyword>
<evidence type="ECO:0000256" key="7">
    <source>
        <dbReference type="SAM" id="Phobius"/>
    </source>
</evidence>
<evidence type="ECO:0000256" key="2">
    <source>
        <dbReference type="ARBA" id="ARBA00022475"/>
    </source>
</evidence>
<keyword evidence="4 6" id="KW-0807">Transducer</keyword>
<dbReference type="EMBL" id="BORS01000003">
    <property type="protein sequence ID" value="GIO41271.1"/>
    <property type="molecule type" value="Genomic_DNA"/>
</dbReference>
<dbReference type="Pfam" id="PF00015">
    <property type="entry name" value="MCPsignal"/>
    <property type="match status" value="1"/>
</dbReference>
<evidence type="ECO:0000259" key="9">
    <source>
        <dbReference type="PROSITE" id="PS50885"/>
    </source>
</evidence>
<organism evidence="10 11">
    <name type="scientific">Paenibacillus apis</name>
    <dbReference type="NCBI Taxonomy" id="1792174"/>
    <lineage>
        <taxon>Bacteria</taxon>
        <taxon>Bacillati</taxon>
        <taxon>Bacillota</taxon>
        <taxon>Bacilli</taxon>
        <taxon>Bacillales</taxon>
        <taxon>Paenibacillaceae</taxon>
        <taxon>Paenibacillus</taxon>
    </lineage>
</organism>
<evidence type="ECO:0000256" key="4">
    <source>
        <dbReference type="ARBA" id="ARBA00023224"/>
    </source>
</evidence>
<dbReference type="AlphaFoldDB" id="A0A919XXS2"/>
<dbReference type="Pfam" id="PF00672">
    <property type="entry name" value="HAMP"/>
    <property type="match status" value="1"/>
</dbReference>
<dbReference type="RefSeq" id="WP_301625408.1">
    <property type="nucleotide sequence ID" value="NZ_BORS01000003.1"/>
</dbReference>